<name>A0A7X0DEV8_9HYPH</name>
<proteinExistence type="predicted"/>
<accession>A0A7X0DEV8</accession>
<protein>
    <submittedName>
        <fullName evidence="1">Uncharacterized protein</fullName>
    </submittedName>
</protein>
<gene>
    <name evidence="1" type="ORF">HNQ75_004199</name>
</gene>
<evidence type="ECO:0000313" key="2">
    <source>
        <dbReference type="Proteomes" id="UP000535501"/>
    </source>
</evidence>
<dbReference type="EMBL" id="JACHEJ010000022">
    <property type="protein sequence ID" value="MBB6182210.1"/>
    <property type="molecule type" value="Genomic_DNA"/>
</dbReference>
<organism evidence="1 2">
    <name type="scientific">Pseudorhizobium flavum</name>
    <dbReference type="NCBI Taxonomy" id="1335061"/>
    <lineage>
        <taxon>Bacteria</taxon>
        <taxon>Pseudomonadati</taxon>
        <taxon>Pseudomonadota</taxon>
        <taxon>Alphaproteobacteria</taxon>
        <taxon>Hyphomicrobiales</taxon>
        <taxon>Rhizobiaceae</taxon>
        <taxon>Rhizobium/Agrobacterium group</taxon>
        <taxon>Pseudorhizobium</taxon>
    </lineage>
</organism>
<sequence length="42" mass="4764">MIRFSGLLVLILSQWLSGKVESQGLIDMRLHQLGRFPELLPA</sequence>
<keyword evidence="2" id="KW-1185">Reference proteome</keyword>
<evidence type="ECO:0000313" key="1">
    <source>
        <dbReference type="EMBL" id="MBB6182210.1"/>
    </source>
</evidence>
<comment type="caution">
    <text evidence="1">The sequence shown here is derived from an EMBL/GenBank/DDBJ whole genome shotgun (WGS) entry which is preliminary data.</text>
</comment>
<reference evidence="1 2" key="1">
    <citation type="submission" date="2020-08" db="EMBL/GenBank/DDBJ databases">
        <title>Genomic Encyclopedia of Type Strains, Phase IV (KMG-IV): sequencing the most valuable type-strain genomes for metagenomic binning, comparative biology and taxonomic classification.</title>
        <authorList>
            <person name="Goeker M."/>
        </authorList>
    </citation>
    <scope>NUCLEOTIDE SEQUENCE [LARGE SCALE GENOMIC DNA]</scope>
    <source>
        <strain evidence="1 2">DSM 102134</strain>
    </source>
</reference>
<dbReference type="AlphaFoldDB" id="A0A7X0DEV8"/>
<dbReference type="Proteomes" id="UP000535501">
    <property type="component" value="Unassembled WGS sequence"/>
</dbReference>
<dbReference type="RefSeq" id="WP_268963014.1">
    <property type="nucleotide sequence ID" value="NZ_JACHEJ010000022.1"/>
</dbReference>